<organism evidence="2 3">
    <name type="scientific">Stephanodiscus triporus</name>
    <dbReference type="NCBI Taxonomy" id="2934178"/>
    <lineage>
        <taxon>Eukaryota</taxon>
        <taxon>Sar</taxon>
        <taxon>Stramenopiles</taxon>
        <taxon>Ochrophyta</taxon>
        <taxon>Bacillariophyta</taxon>
        <taxon>Coscinodiscophyceae</taxon>
        <taxon>Thalassiosirophycidae</taxon>
        <taxon>Stephanodiscales</taxon>
        <taxon>Stephanodiscaceae</taxon>
        <taxon>Stephanodiscus</taxon>
    </lineage>
</organism>
<sequence>MMPTAYSFDVMANYGYNLEPDAVVKTATAYTRGGRSCGGIGNVAHRGPPARYTPGDGEEDGGEEAARFIGAVTDGKANPLLMVFTLAPYFDFCISWEDDASGRTEFFKELGNIDGNARPAVDIPRRLDKYREITETKRDENEPGGCGGRTDVGGVERNDDA</sequence>
<evidence type="ECO:0000313" key="3">
    <source>
        <dbReference type="Proteomes" id="UP001530315"/>
    </source>
</evidence>
<accession>A0ABD3QIW1</accession>
<protein>
    <recommendedName>
        <fullName evidence="4">Subtilisin</fullName>
    </recommendedName>
</protein>
<proteinExistence type="predicted"/>
<reference evidence="2 3" key="1">
    <citation type="submission" date="2024-10" db="EMBL/GenBank/DDBJ databases">
        <title>Updated reference genomes for cyclostephanoid diatoms.</title>
        <authorList>
            <person name="Roberts W.R."/>
            <person name="Alverson A.J."/>
        </authorList>
    </citation>
    <scope>NUCLEOTIDE SEQUENCE [LARGE SCALE GENOMIC DNA]</scope>
    <source>
        <strain evidence="2 3">AJA276-08</strain>
    </source>
</reference>
<evidence type="ECO:0000256" key="1">
    <source>
        <dbReference type="SAM" id="MobiDB-lite"/>
    </source>
</evidence>
<evidence type="ECO:0000313" key="2">
    <source>
        <dbReference type="EMBL" id="KAL3800057.1"/>
    </source>
</evidence>
<feature type="region of interest" description="Disordered" evidence="1">
    <location>
        <begin position="41"/>
        <end position="62"/>
    </location>
</feature>
<comment type="caution">
    <text evidence="2">The sequence shown here is derived from an EMBL/GenBank/DDBJ whole genome shotgun (WGS) entry which is preliminary data.</text>
</comment>
<dbReference type="AlphaFoldDB" id="A0ABD3QIW1"/>
<dbReference type="EMBL" id="JALLAZ020000231">
    <property type="protein sequence ID" value="KAL3800057.1"/>
    <property type="molecule type" value="Genomic_DNA"/>
</dbReference>
<gene>
    <name evidence="2" type="ORF">ACHAW5_003705</name>
</gene>
<dbReference type="Proteomes" id="UP001530315">
    <property type="component" value="Unassembled WGS sequence"/>
</dbReference>
<name>A0ABD3QIW1_9STRA</name>
<evidence type="ECO:0008006" key="4">
    <source>
        <dbReference type="Google" id="ProtNLM"/>
    </source>
</evidence>
<feature type="region of interest" description="Disordered" evidence="1">
    <location>
        <begin position="133"/>
        <end position="161"/>
    </location>
</feature>
<keyword evidence="3" id="KW-1185">Reference proteome</keyword>